<protein>
    <submittedName>
        <fullName evidence="3">Aminomethyl-transferring glycine dehydrogenase subunit GcvPA</fullName>
        <ecNumber evidence="3">1.4.4.2</ecNumber>
    </submittedName>
</protein>
<dbReference type="Pfam" id="PF02347">
    <property type="entry name" value="GDC-P"/>
    <property type="match status" value="1"/>
</dbReference>
<comment type="caution">
    <text evidence="3">The sequence shown here is derived from an EMBL/GenBank/DDBJ whole genome shotgun (WGS) entry which is preliminary data.</text>
</comment>
<name>A0ABU4HYI6_9ACTN</name>
<dbReference type="NCBIfam" id="NF001696">
    <property type="entry name" value="PRK00451.1"/>
    <property type="match status" value="1"/>
</dbReference>
<dbReference type="SUPFAM" id="SSF53383">
    <property type="entry name" value="PLP-dependent transferases"/>
    <property type="match status" value="1"/>
</dbReference>
<reference evidence="4" key="1">
    <citation type="submission" date="2023-07" db="EMBL/GenBank/DDBJ databases">
        <title>Conexibacter stalactiti sp. nov., isolated from stalactites in a lava cave and emended description of the genus Conexibacter.</title>
        <authorList>
            <person name="Lee S.D."/>
        </authorList>
    </citation>
    <scope>NUCLEOTIDE SEQUENCE [LARGE SCALE GENOMIC DNA]</scope>
    <source>
        <strain evidence="4">KCTC 39840</strain>
    </source>
</reference>
<evidence type="ECO:0000256" key="1">
    <source>
        <dbReference type="ARBA" id="ARBA00023002"/>
    </source>
</evidence>
<evidence type="ECO:0000313" key="4">
    <source>
        <dbReference type="Proteomes" id="UP001284601"/>
    </source>
</evidence>
<keyword evidence="1 3" id="KW-0560">Oxidoreductase</keyword>
<dbReference type="EMBL" id="JAWSTH010000110">
    <property type="protein sequence ID" value="MDW5597944.1"/>
    <property type="molecule type" value="Genomic_DNA"/>
</dbReference>
<accession>A0ABU4HYI6</accession>
<organism evidence="3 4">
    <name type="scientific">Conexibacter stalactiti</name>
    <dbReference type="NCBI Taxonomy" id="1940611"/>
    <lineage>
        <taxon>Bacteria</taxon>
        <taxon>Bacillati</taxon>
        <taxon>Actinomycetota</taxon>
        <taxon>Thermoleophilia</taxon>
        <taxon>Solirubrobacterales</taxon>
        <taxon>Conexibacteraceae</taxon>
        <taxon>Conexibacter</taxon>
    </lineage>
</organism>
<dbReference type="InterPro" id="IPR015422">
    <property type="entry name" value="PyrdxlP-dep_Trfase_small"/>
</dbReference>
<reference evidence="3 4" key="2">
    <citation type="submission" date="2023-10" db="EMBL/GenBank/DDBJ databases">
        <authorList>
            <person name="Han X.F."/>
        </authorList>
    </citation>
    <scope>NUCLEOTIDE SEQUENCE [LARGE SCALE GENOMIC DNA]</scope>
    <source>
        <strain evidence="3 4">KCTC 39840</strain>
    </source>
</reference>
<feature type="domain" description="Glycine cleavage system P-protein N-terminal" evidence="2">
    <location>
        <begin position="17"/>
        <end position="459"/>
    </location>
</feature>
<dbReference type="InterPro" id="IPR015421">
    <property type="entry name" value="PyrdxlP-dep_Trfase_major"/>
</dbReference>
<evidence type="ECO:0000313" key="3">
    <source>
        <dbReference type="EMBL" id="MDW5597944.1"/>
    </source>
</evidence>
<dbReference type="PANTHER" id="PTHR42806:SF1">
    <property type="entry name" value="GLYCINE DEHYDROGENASE (DECARBOXYLATING)"/>
    <property type="match status" value="1"/>
</dbReference>
<dbReference type="InterPro" id="IPR049315">
    <property type="entry name" value="GDC-P_N"/>
</dbReference>
<gene>
    <name evidence="3" type="primary">gcvPA</name>
    <name evidence="3" type="ORF">R7226_26555</name>
</gene>
<dbReference type="InterPro" id="IPR023010">
    <property type="entry name" value="GcvPA"/>
</dbReference>
<dbReference type="Proteomes" id="UP001284601">
    <property type="component" value="Unassembled WGS sequence"/>
</dbReference>
<dbReference type="EC" id="1.4.4.2" evidence="3"/>
<dbReference type="Gene3D" id="3.90.1150.10">
    <property type="entry name" value="Aspartate Aminotransferase, domain 1"/>
    <property type="match status" value="1"/>
</dbReference>
<evidence type="ECO:0000259" key="2">
    <source>
        <dbReference type="Pfam" id="PF02347"/>
    </source>
</evidence>
<dbReference type="InterPro" id="IPR015424">
    <property type="entry name" value="PyrdxlP-dep_Trfase"/>
</dbReference>
<sequence>MTPTAHPYMANSAPALRQELLDAVGVADADALFEQIPADHRTRRTLELPPALRSEAELARHLRTTLKRNGDCESTLSFLGGGVWQHHVPAVCDELAQRTEFVTSEWGTPASDHGRNQAWFEFASQLGELVELEFVGLPVYSWGCAAGHAIRMAARLTGRSEVLVPATLDRERLAVIRSYCALPEVHGHIEIVEVATDPATDALKLADLEAKLSPRTAAVYVETPTGLGALETQGAQIAALARAAGAETIAGVDPISLGVLAPPGAWGVDIAVGPTQPLGVHMNCGGGVGGFIATRDEERYARQYPTLQVSIAPTRTSGERGFAMTLFEQSSYGRREEGNDWTGNSVYLWAIVNATYMSLMGPQGFADVGTTILRRSHDAARRIGELPGIEIRFPHFFKEFVVSFDGTGRTVAEVNAALLERGIFGGADLSADHPQLGQSALYCVTEIHAREDVDRLVAALAEVTA</sequence>
<proteinExistence type="predicted"/>
<dbReference type="Gene3D" id="3.40.640.10">
    <property type="entry name" value="Type I PLP-dependent aspartate aminotransferase-like (Major domain)"/>
    <property type="match status" value="1"/>
</dbReference>
<dbReference type="GO" id="GO:0004375">
    <property type="term" value="F:glycine dehydrogenase (decarboxylating) activity"/>
    <property type="evidence" value="ECO:0007669"/>
    <property type="project" value="UniProtKB-EC"/>
</dbReference>
<dbReference type="PANTHER" id="PTHR42806">
    <property type="entry name" value="GLYCINE CLEAVAGE SYSTEM P-PROTEIN"/>
    <property type="match status" value="1"/>
</dbReference>
<keyword evidence="4" id="KW-1185">Reference proteome</keyword>